<protein>
    <submittedName>
        <fullName evidence="1">HAD family phosphatase</fullName>
    </submittedName>
</protein>
<dbReference type="SFLD" id="SFLDS00003">
    <property type="entry name" value="Haloacid_Dehalogenase"/>
    <property type="match status" value="1"/>
</dbReference>
<keyword evidence="2" id="KW-1185">Reference proteome</keyword>
<dbReference type="CDD" id="cd07516">
    <property type="entry name" value="HAD_Pase"/>
    <property type="match status" value="1"/>
</dbReference>
<dbReference type="AlphaFoldDB" id="A0A4Z0GMW3"/>
<dbReference type="InterPro" id="IPR023214">
    <property type="entry name" value="HAD_sf"/>
</dbReference>
<gene>
    <name evidence="1" type="ORF">E4665_09495</name>
</gene>
<dbReference type="EMBL" id="SRJD01000009">
    <property type="protein sequence ID" value="TGA98174.1"/>
    <property type="molecule type" value="Genomic_DNA"/>
</dbReference>
<evidence type="ECO:0000313" key="1">
    <source>
        <dbReference type="EMBL" id="TGA98174.1"/>
    </source>
</evidence>
<organism evidence="1 2">
    <name type="scientific">Sporolactobacillus shoreae</name>
    <dbReference type="NCBI Taxonomy" id="1465501"/>
    <lineage>
        <taxon>Bacteria</taxon>
        <taxon>Bacillati</taxon>
        <taxon>Bacillota</taxon>
        <taxon>Bacilli</taxon>
        <taxon>Bacillales</taxon>
        <taxon>Sporolactobacillaceae</taxon>
        <taxon>Sporolactobacillus</taxon>
    </lineage>
</organism>
<dbReference type="PANTHER" id="PTHR10000">
    <property type="entry name" value="PHOSPHOSERINE PHOSPHATASE"/>
    <property type="match status" value="1"/>
</dbReference>
<comment type="caution">
    <text evidence="1">The sequence shown here is derived from an EMBL/GenBank/DDBJ whole genome shotgun (WGS) entry which is preliminary data.</text>
</comment>
<sequence length="257" mass="28647">MDALVLDLDGTLLNSDKKVSGRNLRALKEVIKRDIPMIIATARPPRSVKQMLPEEIRSSAFMVYYNGALIDGKSLNIHYHFSIDSKISTDIIKYLIETEPQHCLSIEAEDHWYSYQDLDFTKTMQITSNPEKITLKALKKINPTKILVSHLDSPLSLGNKLASQVTIITTDSNQLTQIMKHNISKEFAVSLLSEKLGLSLDQVVVFGDDFNDLGLFKCCGYPVAMKNAVPELKQLAAEVTDSNDQDGVAKTLEHLLG</sequence>
<dbReference type="Pfam" id="PF08282">
    <property type="entry name" value="Hydrolase_3"/>
    <property type="match status" value="1"/>
</dbReference>
<dbReference type="Proteomes" id="UP000298347">
    <property type="component" value="Unassembled WGS sequence"/>
</dbReference>
<dbReference type="NCBIfam" id="TIGR00099">
    <property type="entry name" value="Cof-subfamily"/>
    <property type="match status" value="1"/>
</dbReference>
<accession>A0A4Z0GMW3</accession>
<dbReference type="InterPro" id="IPR006379">
    <property type="entry name" value="HAD-SF_hydro_IIB"/>
</dbReference>
<dbReference type="GO" id="GO:0005829">
    <property type="term" value="C:cytosol"/>
    <property type="evidence" value="ECO:0007669"/>
    <property type="project" value="TreeGrafter"/>
</dbReference>
<evidence type="ECO:0000313" key="2">
    <source>
        <dbReference type="Proteomes" id="UP000298347"/>
    </source>
</evidence>
<dbReference type="PANTHER" id="PTHR10000:SF8">
    <property type="entry name" value="HAD SUPERFAMILY HYDROLASE-LIKE, TYPE 3"/>
    <property type="match status" value="1"/>
</dbReference>
<name>A0A4Z0GMW3_9BACL</name>
<dbReference type="SFLD" id="SFLDG01140">
    <property type="entry name" value="C2.B:_Phosphomannomutase_and_P"/>
    <property type="match status" value="1"/>
</dbReference>
<proteinExistence type="predicted"/>
<dbReference type="NCBIfam" id="TIGR01484">
    <property type="entry name" value="HAD-SF-IIB"/>
    <property type="match status" value="1"/>
</dbReference>
<dbReference type="Gene3D" id="3.30.1240.10">
    <property type="match status" value="1"/>
</dbReference>
<dbReference type="GO" id="GO:0016791">
    <property type="term" value="F:phosphatase activity"/>
    <property type="evidence" value="ECO:0007669"/>
    <property type="project" value="TreeGrafter"/>
</dbReference>
<reference evidence="1 2" key="1">
    <citation type="journal article" date="2015" name="Int. J. Syst. Evol. Microbiol.">
        <title>Sporolactobacillus shoreae sp. nov. and Sporolactobacillus spathodeae sp. nov., two spore-forming lactic acid bacteria isolated from tree barks in Thailand.</title>
        <authorList>
            <person name="Thamacharoensuk T."/>
            <person name="Kitahara M."/>
            <person name="Ohkuma M."/>
            <person name="Thongchul N."/>
            <person name="Tanasupawat S."/>
        </authorList>
    </citation>
    <scope>NUCLEOTIDE SEQUENCE [LARGE SCALE GENOMIC DNA]</scope>
    <source>
        <strain evidence="1 2">BK92</strain>
    </source>
</reference>
<dbReference type="OrthoDB" id="9781413at2"/>
<dbReference type="Gene3D" id="3.40.50.1000">
    <property type="entry name" value="HAD superfamily/HAD-like"/>
    <property type="match status" value="1"/>
</dbReference>
<dbReference type="GO" id="GO:0000287">
    <property type="term" value="F:magnesium ion binding"/>
    <property type="evidence" value="ECO:0007669"/>
    <property type="project" value="TreeGrafter"/>
</dbReference>
<dbReference type="InterPro" id="IPR036412">
    <property type="entry name" value="HAD-like_sf"/>
</dbReference>
<dbReference type="RefSeq" id="WP_135348554.1">
    <property type="nucleotide sequence ID" value="NZ_SRJD01000009.1"/>
</dbReference>
<dbReference type="SUPFAM" id="SSF56784">
    <property type="entry name" value="HAD-like"/>
    <property type="match status" value="1"/>
</dbReference>
<dbReference type="InterPro" id="IPR000150">
    <property type="entry name" value="Cof"/>
</dbReference>
<dbReference type="PROSITE" id="PS01228">
    <property type="entry name" value="COF_1"/>
    <property type="match status" value="1"/>
</dbReference>